<accession>C4FH84</accession>
<evidence type="ECO:0000259" key="6">
    <source>
        <dbReference type="PROSITE" id="PS51078"/>
    </source>
</evidence>
<dbReference type="PROSITE" id="PS51077">
    <property type="entry name" value="HTH_ICLR"/>
    <property type="match status" value="1"/>
</dbReference>
<dbReference type="GO" id="GO:0003677">
    <property type="term" value="F:DNA binding"/>
    <property type="evidence" value="ECO:0007669"/>
    <property type="project" value="UniProtKB-KW"/>
</dbReference>
<dbReference type="SUPFAM" id="SSF46785">
    <property type="entry name" value="Winged helix' DNA-binding domain"/>
    <property type="match status" value="1"/>
</dbReference>
<dbReference type="InterPro" id="IPR005471">
    <property type="entry name" value="Tscrpt_reg_IclR_N"/>
</dbReference>
<keyword evidence="4" id="KW-0472">Membrane</keyword>
<feature type="domain" description="HTH iclR-type" evidence="5">
    <location>
        <begin position="97"/>
        <end position="156"/>
    </location>
</feature>
<keyword evidence="4" id="KW-1133">Transmembrane helix</keyword>
<protein>
    <submittedName>
        <fullName evidence="7">Transcriptional regulator, IclR family, C-terminal domain protein</fullName>
    </submittedName>
</protein>
<evidence type="ECO:0000256" key="2">
    <source>
        <dbReference type="ARBA" id="ARBA00023125"/>
    </source>
</evidence>
<organism evidence="7 8">
    <name type="scientific">Bifidobacterium angulatum DSM 20098 = JCM 7096</name>
    <dbReference type="NCBI Taxonomy" id="518635"/>
    <lineage>
        <taxon>Bacteria</taxon>
        <taxon>Bacillati</taxon>
        <taxon>Actinomycetota</taxon>
        <taxon>Actinomycetes</taxon>
        <taxon>Bifidobacteriales</taxon>
        <taxon>Bifidobacteriaceae</taxon>
        <taxon>Bifidobacterium</taxon>
    </lineage>
</organism>
<sequence>MEILLNFHANSCVCFLFVVLAYGAYHISPVMRSDIETCPTRPNNEIFPDLPFHYVRWHNHSIMTAAENDITPQNGEFAPANQALASTPKDNEIHSGVGVLDKTVKILDALESGPSTLGQLVSATGLARPTAHRLAIALERHRFVLRDQHGRFVLGSRFAELAAAAGEDRLLTAAGPILQTLLDRTGESAQIYRRQGDQRVCIAAVERASGLRDSIPVGAMLSMEAGSAAQILLAWEDSDRLHQGLRHAKFNAAKLAQVRKRGWSESVNEREEGVASISAPIRNASGQVIAAISISGPIGRMGTTPGRRYAPLVMAAGRYLTDALIKASAGR</sequence>
<dbReference type="InterPro" id="IPR050707">
    <property type="entry name" value="HTH_MetabolicPath_Reg"/>
</dbReference>
<keyword evidence="3" id="KW-0804">Transcription</keyword>
<dbReference type="GO" id="GO:0045892">
    <property type="term" value="P:negative regulation of DNA-templated transcription"/>
    <property type="evidence" value="ECO:0007669"/>
    <property type="project" value="TreeGrafter"/>
</dbReference>
<evidence type="ECO:0000256" key="1">
    <source>
        <dbReference type="ARBA" id="ARBA00023015"/>
    </source>
</evidence>
<dbReference type="EMBL" id="ABYS02000013">
    <property type="protein sequence ID" value="EEP20398.1"/>
    <property type="molecule type" value="Genomic_DNA"/>
</dbReference>
<evidence type="ECO:0000313" key="7">
    <source>
        <dbReference type="EMBL" id="EEP20398.1"/>
    </source>
</evidence>
<keyword evidence="2" id="KW-0238">DNA-binding</keyword>
<keyword evidence="1" id="KW-0805">Transcription regulation</keyword>
<dbReference type="PANTHER" id="PTHR30136:SF39">
    <property type="entry name" value="TRANSCRIPTIONAL REGULATORY PROTEIN"/>
    <property type="match status" value="1"/>
</dbReference>
<dbReference type="InterPro" id="IPR036390">
    <property type="entry name" value="WH_DNA-bd_sf"/>
</dbReference>
<dbReference type="eggNOG" id="COG1414">
    <property type="taxonomic scope" value="Bacteria"/>
</dbReference>
<dbReference type="Proteomes" id="UP000006408">
    <property type="component" value="Unassembled WGS sequence"/>
</dbReference>
<dbReference type="InterPro" id="IPR014757">
    <property type="entry name" value="Tscrpt_reg_IclR_C"/>
</dbReference>
<comment type="caution">
    <text evidence="7">The sequence shown here is derived from an EMBL/GenBank/DDBJ whole genome shotgun (WGS) entry which is preliminary data.</text>
</comment>
<dbReference type="Pfam" id="PF09339">
    <property type="entry name" value="HTH_IclR"/>
    <property type="match status" value="1"/>
</dbReference>
<reference evidence="7" key="1">
    <citation type="submission" date="2009-04" db="EMBL/GenBank/DDBJ databases">
        <authorList>
            <person name="Weinstock G."/>
            <person name="Sodergren E."/>
            <person name="Clifton S."/>
            <person name="Fulton L."/>
            <person name="Fulton B."/>
            <person name="Courtney L."/>
            <person name="Fronick C."/>
            <person name="Harrison M."/>
            <person name="Strong C."/>
            <person name="Farmer C."/>
            <person name="Delahaunty K."/>
            <person name="Markovic C."/>
            <person name="Hall O."/>
            <person name="Minx P."/>
            <person name="Tomlinson C."/>
            <person name="Mitreva M."/>
            <person name="Nelson J."/>
            <person name="Hou S."/>
            <person name="Wollam A."/>
            <person name="Pepin K.H."/>
            <person name="Johnson M."/>
            <person name="Bhonagiri V."/>
            <person name="Nash W.E."/>
            <person name="Warren W."/>
            <person name="Chinwalla A."/>
            <person name="Mardis E.R."/>
            <person name="Wilson R.K."/>
        </authorList>
    </citation>
    <scope>NUCLEOTIDE SEQUENCE [LARGE SCALE GENOMIC DNA]</scope>
    <source>
        <strain evidence="7">DSM 20098</strain>
    </source>
</reference>
<keyword evidence="4" id="KW-0812">Transmembrane</keyword>
<dbReference type="HOGENOM" id="CLU_062618_4_1_11"/>
<evidence type="ECO:0000256" key="3">
    <source>
        <dbReference type="ARBA" id="ARBA00023163"/>
    </source>
</evidence>
<evidence type="ECO:0000259" key="5">
    <source>
        <dbReference type="PROSITE" id="PS51077"/>
    </source>
</evidence>
<feature type="transmembrane region" description="Helical" evidence="4">
    <location>
        <begin position="7"/>
        <end position="25"/>
    </location>
</feature>
<dbReference type="AlphaFoldDB" id="C4FH84"/>
<dbReference type="PROSITE" id="PS51078">
    <property type="entry name" value="ICLR_ED"/>
    <property type="match status" value="1"/>
</dbReference>
<evidence type="ECO:0000313" key="8">
    <source>
        <dbReference type="Proteomes" id="UP000006408"/>
    </source>
</evidence>
<dbReference type="GO" id="GO:0003700">
    <property type="term" value="F:DNA-binding transcription factor activity"/>
    <property type="evidence" value="ECO:0007669"/>
    <property type="project" value="TreeGrafter"/>
</dbReference>
<dbReference type="SMART" id="SM00346">
    <property type="entry name" value="HTH_ICLR"/>
    <property type="match status" value="1"/>
</dbReference>
<evidence type="ECO:0000256" key="4">
    <source>
        <dbReference type="SAM" id="Phobius"/>
    </source>
</evidence>
<feature type="domain" description="IclR-ED" evidence="6">
    <location>
        <begin position="157"/>
        <end position="326"/>
    </location>
</feature>
<dbReference type="Gene3D" id="1.10.10.10">
    <property type="entry name" value="Winged helix-like DNA-binding domain superfamily/Winged helix DNA-binding domain"/>
    <property type="match status" value="1"/>
</dbReference>
<dbReference type="PATRIC" id="fig|518635.7.peg.1540"/>
<dbReference type="STRING" id="1683.Bang102_003540"/>
<dbReference type="InterPro" id="IPR029016">
    <property type="entry name" value="GAF-like_dom_sf"/>
</dbReference>
<proteinExistence type="predicted"/>
<keyword evidence="8" id="KW-1185">Reference proteome</keyword>
<gene>
    <name evidence="7" type="ORF">BIFANG_03721</name>
</gene>
<dbReference type="PANTHER" id="PTHR30136">
    <property type="entry name" value="HELIX-TURN-HELIX TRANSCRIPTIONAL REGULATOR, ICLR FAMILY"/>
    <property type="match status" value="1"/>
</dbReference>
<dbReference type="SUPFAM" id="SSF55781">
    <property type="entry name" value="GAF domain-like"/>
    <property type="match status" value="1"/>
</dbReference>
<dbReference type="Pfam" id="PF01614">
    <property type="entry name" value="IclR_C"/>
    <property type="match status" value="1"/>
</dbReference>
<dbReference type="Gene3D" id="3.30.450.40">
    <property type="match status" value="1"/>
</dbReference>
<name>C4FH84_9BIFI</name>
<dbReference type="InterPro" id="IPR036388">
    <property type="entry name" value="WH-like_DNA-bd_sf"/>
</dbReference>